<dbReference type="OrthoDB" id="1661883at2759"/>
<dbReference type="Proteomes" id="UP000748531">
    <property type="component" value="Unassembled WGS sequence"/>
</dbReference>
<evidence type="ECO:0000313" key="5">
    <source>
        <dbReference type="Proteomes" id="UP000748531"/>
    </source>
</evidence>
<dbReference type="Pfam" id="PF12796">
    <property type="entry name" value="Ank_2"/>
    <property type="match status" value="5"/>
</dbReference>
<gene>
    <name evidence="4" type="ORF">PHET_04235</name>
</gene>
<feature type="repeat" description="ANK" evidence="3">
    <location>
        <begin position="379"/>
        <end position="411"/>
    </location>
</feature>
<accession>A0A8J4TC79</accession>
<dbReference type="Gene3D" id="1.25.40.20">
    <property type="entry name" value="Ankyrin repeat-containing domain"/>
    <property type="match status" value="5"/>
</dbReference>
<dbReference type="PANTHER" id="PTHR24198">
    <property type="entry name" value="ANKYRIN REPEAT AND PROTEIN KINASE DOMAIN-CONTAINING PROTEIN"/>
    <property type="match status" value="1"/>
</dbReference>
<dbReference type="PRINTS" id="PR01415">
    <property type="entry name" value="ANKYRIN"/>
</dbReference>
<evidence type="ECO:0000256" key="1">
    <source>
        <dbReference type="ARBA" id="ARBA00022737"/>
    </source>
</evidence>
<dbReference type="PROSITE" id="PS50297">
    <property type="entry name" value="ANK_REP_REGION"/>
    <property type="match status" value="7"/>
</dbReference>
<dbReference type="EMBL" id="LUCH01002049">
    <property type="protein sequence ID" value="KAF5402064.1"/>
    <property type="molecule type" value="Genomic_DNA"/>
</dbReference>
<proteinExistence type="predicted"/>
<comment type="caution">
    <text evidence="4">The sequence shown here is derived from an EMBL/GenBank/DDBJ whole genome shotgun (WGS) entry which is preliminary data.</text>
</comment>
<feature type="repeat" description="ANK" evidence="3">
    <location>
        <begin position="412"/>
        <end position="444"/>
    </location>
</feature>
<name>A0A8J4TC79_9TREM</name>
<keyword evidence="5" id="KW-1185">Reference proteome</keyword>
<feature type="repeat" description="ANK" evidence="3">
    <location>
        <begin position="346"/>
        <end position="378"/>
    </location>
</feature>
<reference evidence="4" key="1">
    <citation type="submission" date="2019-05" db="EMBL/GenBank/DDBJ databases">
        <title>Annotation for the trematode Paragonimus heterotremus.</title>
        <authorList>
            <person name="Choi Y.-J."/>
        </authorList>
    </citation>
    <scope>NUCLEOTIDE SEQUENCE</scope>
    <source>
        <strain evidence="4">LC</strain>
    </source>
</reference>
<evidence type="ECO:0000256" key="2">
    <source>
        <dbReference type="ARBA" id="ARBA00023043"/>
    </source>
</evidence>
<dbReference type="SUPFAM" id="SSF48403">
    <property type="entry name" value="Ankyrin repeat"/>
    <property type="match status" value="2"/>
</dbReference>
<dbReference type="InterPro" id="IPR002110">
    <property type="entry name" value="Ankyrin_rpt"/>
</dbReference>
<feature type="repeat" description="ANK" evidence="3">
    <location>
        <begin position="313"/>
        <end position="345"/>
    </location>
</feature>
<feature type="repeat" description="ANK" evidence="3">
    <location>
        <begin position="271"/>
        <end position="303"/>
    </location>
</feature>
<organism evidence="4 5">
    <name type="scientific">Paragonimus heterotremus</name>
    <dbReference type="NCBI Taxonomy" id="100268"/>
    <lineage>
        <taxon>Eukaryota</taxon>
        <taxon>Metazoa</taxon>
        <taxon>Spiralia</taxon>
        <taxon>Lophotrochozoa</taxon>
        <taxon>Platyhelminthes</taxon>
        <taxon>Trematoda</taxon>
        <taxon>Digenea</taxon>
        <taxon>Plagiorchiida</taxon>
        <taxon>Troglotremata</taxon>
        <taxon>Troglotrematidae</taxon>
        <taxon>Paragonimus</taxon>
    </lineage>
</organism>
<dbReference type="PANTHER" id="PTHR24198:SF165">
    <property type="entry name" value="ANKYRIN REPEAT-CONTAINING PROTEIN-RELATED"/>
    <property type="match status" value="1"/>
</dbReference>
<dbReference type="SMART" id="SM00248">
    <property type="entry name" value="ANK"/>
    <property type="match status" value="10"/>
</dbReference>
<dbReference type="InterPro" id="IPR036770">
    <property type="entry name" value="Ankyrin_rpt-contain_sf"/>
</dbReference>
<feature type="repeat" description="ANK" evidence="3">
    <location>
        <begin position="204"/>
        <end position="237"/>
    </location>
</feature>
<evidence type="ECO:0000256" key="3">
    <source>
        <dbReference type="PROSITE-ProRule" id="PRU00023"/>
    </source>
</evidence>
<protein>
    <submittedName>
        <fullName evidence="4">Uncharacterized protein</fullName>
    </submittedName>
</protein>
<feature type="repeat" description="ANK" evidence="3">
    <location>
        <begin position="238"/>
        <end position="270"/>
    </location>
</feature>
<keyword evidence="2 3" id="KW-0040">ANK repeat</keyword>
<keyword evidence="1" id="KW-0677">Repeat</keyword>
<feature type="repeat" description="ANK" evidence="3">
    <location>
        <begin position="481"/>
        <end position="513"/>
    </location>
</feature>
<evidence type="ECO:0000313" key="4">
    <source>
        <dbReference type="EMBL" id="KAF5402064.1"/>
    </source>
</evidence>
<sequence length="529" mass="58610">MAELTWHAKKSPESMRDTFALLLKYSLQGRTRDLQRLIDSRPAEVRECVNRLNNAKLTAMHYAARNGQLGCLRLLVEKANADVNAEGFQKATPLHFASRFCRKALKPASDSLEVSSIRQSYSPKAPSVGQEKRIPLNIGDASLDDIDEEFEWSDAEEPVAVPLLDNLSLPPIPTPKKLTEPKVCDPVIHFLVEHGAELNGQSENGWTALHYASVRGNEIAAKQLLQEPNIDFEIPDRDGMRPLHWAVLRNEMDIVTQLLIAKANLYARTKQGNLPMHFACATGNLKLIQLLISITDDTDNAGCPLQLVLTNQDGESPIHWAVANGRTEVVKYCLEHSVDPNLTPATGETCLHMAARVGCLRTVKLLLSNNVNIDTEDMLLQTALHKAAELNNVEVVQLLLEGGADMENQDYNAYTPLLLAACKGHVQVVRILIDAGADLFAQELNSKGIVYLCAEENQTEVLELIVNQPQANHLVETPNINNNFPLHVAAKKGHMEVVKLLIKHGANVTAKNEKERTALHYAAKYGQYR</sequence>
<dbReference type="PROSITE" id="PS50088">
    <property type="entry name" value="ANK_REPEAT"/>
    <property type="match status" value="8"/>
</dbReference>
<dbReference type="AlphaFoldDB" id="A0A8J4TC79"/>